<organism evidence="6 7">
    <name type="scientific">Amycolatopsis silviterrae</name>
    <dbReference type="NCBI Taxonomy" id="1656914"/>
    <lineage>
        <taxon>Bacteria</taxon>
        <taxon>Bacillati</taxon>
        <taxon>Actinomycetota</taxon>
        <taxon>Actinomycetes</taxon>
        <taxon>Pseudonocardiales</taxon>
        <taxon>Pseudonocardiaceae</taxon>
        <taxon>Amycolatopsis</taxon>
    </lineage>
</organism>
<keyword evidence="7" id="KW-1185">Reference proteome</keyword>
<feature type="DNA-binding region" description="H-T-H motif" evidence="4">
    <location>
        <begin position="32"/>
        <end position="51"/>
    </location>
</feature>
<dbReference type="EMBL" id="JBHUKS010000023">
    <property type="protein sequence ID" value="MFD2471606.1"/>
    <property type="molecule type" value="Genomic_DNA"/>
</dbReference>
<dbReference type="SUPFAM" id="SSF46689">
    <property type="entry name" value="Homeodomain-like"/>
    <property type="match status" value="1"/>
</dbReference>
<accession>A0ABW5HEN0</accession>
<keyword evidence="3" id="KW-0804">Transcription</keyword>
<reference evidence="7" key="1">
    <citation type="journal article" date="2019" name="Int. J. Syst. Evol. Microbiol.">
        <title>The Global Catalogue of Microorganisms (GCM) 10K type strain sequencing project: providing services to taxonomists for standard genome sequencing and annotation.</title>
        <authorList>
            <consortium name="The Broad Institute Genomics Platform"/>
            <consortium name="The Broad Institute Genome Sequencing Center for Infectious Disease"/>
            <person name="Wu L."/>
            <person name="Ma J."/>
        </authorList>
    </citation>
    <scope>NUCLEOTIDE SEQUENCE [LARGE SCALE GENOMIC DNA]</scope>
    <source>
        <strain evidence="7">CGMCC 4.7641</strain>
    </source>
</reference>
<dbReference type="PANTHER" id="PTHR30055">
    <property type="entry name" value="HTH-TYPE TRANSCRIPTIONAL REGULATOR RUTR"/>
    <property type="match status" value="1"/>
</dbReference>
<dbReference type="PRINTS" id="PR00455">
    <property type="entry name" value="HTHTETR"/>
</dbReference>
<evidence type="ECO:0000256" key="2">
    <source>
        <dbReference type="ARBA" id="ARBA00023125"/>
    </source>
</evidence>
<evidence type="ECO:0000256" key="1">
    <source>
        <dbReference type="ARBA" id="ARBA00023015"/>
    </source>
</evidence>
<evidence type="ECO:0000313" key="7">
    <source>
        <dbReference type="Proteomes" id="UP001597483"/>
    </source>
</evidence>
<evidence type="ECO:0000259" key="5">
    <source>
        <dbReference type="PROSITE" id="PS50977"/>
    </source>
</evidence>
<dbReference type="Proteomes" id="UP001597483">
    <property type="component" value="Unassembled WGS sequence"/>
</dbReference>
<dbReference type="RefSeq" id="WP_378308856.1">
    <property type="nucleotide sequence ID" value="NZ_JBHUKS010000023.1"/>
</dbReference>
<dbReference type="Gene3D" id="1.10.357.10">
    <property type="entry name" value="Tetracycline Repressor, domain 2"/>
    <property type="match status" value="1"/>
</dbReference>
<evidence type="ECO:0000256" key="3">
    <source>
        <dbReference type="ARBA" id="ARBA00023163"/>
    </source>
</evidence>
<comment type="caution">
    <text evidence="6">The sequence shown here is derived from an EMBL/GenBank/DDBJ whole genome shotgun (WGS) entry which is preliminary data.</text>
</comment>
<dbReference type="Pfam" id="PF00440">
    <property type="entry name" value="TetR_N"/>
    <property type="match status" value="1"/>
</dbReference>
<sequence>MSLREQKKLETRQTISAVATRLFIRRGFDQVTIAEVAEEARVAKMTVTNHFSRKEDLVFDIRMDFTDWPANLVRASPETPALDAVRGGFFAELDKASALLGFADVSFVRMVRHSERLTTALMEMHAEREVQLVAALLDRHPDREMLSRTAGAHLTSVLRLLLEDVWQLTWQDVKLDDLVEQIRESAAVGFGQLEPALGDL</sequence>
<name>A0ABW5HEN0_9PSEU</name>
<dbReference type="PANTHER" id="PTHR30055:SF234">
    <property type="entry name" value="HTH-TYPE TRANSCRIPTIONAL REGULATOR BETI"/>
    <property type="match status" value="1"/>
</dbReference>
<dbReference type="InterPro" id="IPR001647">
    <property type="entry name" value="HTH_TetR"/>
</dbReference>
<keyword evidence="2 4" id="KW-0238">DNA-binding</keyword>
<dbReference type="PROSITE" id="PS50977">
    <property type="entry name" value="HTH_TETR_2"/>
    <property type="match status" value="1"/>
</dbReference>
<proteinExistence type="predicted"/>
<protein>
    <submittedName>
        <fullName evidence="6">TetR/AcrR family transcriptional regulator</fullName>
    </submittedName>
</protein>
<evidence type="ECO:0000313" key="6">
    <source>
        <dbReference type="EMBL" id="MFD2471606.1"/>
    </source>
</evidence>
<evidence type="ECO:0000256" key="4">
    <source>
        <dbReference type="PROSITE-ProRule" id="PRU00335"/>
    </source>
</evidence>
<dbReference type="InterPro" id="IPR050109">
    <property type="entry name" value="HTH-type_TetR-like_transc_reg"/>
</dbReference>
<keyword evidence="1" id="KW-0805">Transcription regulation</keyword>
<feature type="domain" description="HTH tetR-type" evidence="5">
    <location>
        <begin position="9"/>
        <end position="69"/>
    </location>
</feature>
<dbReference type="InterPro" id="IPR009057">
    <property type="entry name" value="Homeodomain-like_sf"/>
</dbReference>
<gene>
    <name evidence="6" type="ORF">ACFSVL_29715</name>
</gene>